<evidence type="ECO:0000313" key="2">
    <source>
        <dbReference type="EMBL" id="KIM00591.1"/>
    </source>
</evidence>
<sequence>MIRPPGLETASAGFTTKARRYEGRRRILRGPLRLRAFVVTSAPVDTGKPQRLGVALTAEEAERSNRRNRP</sequence>
<proteinExistence type="predicted"/>
<dbReference type="EMBL" id="JXSL01000009">
    <property type="protein sequence ID" value="KIM00591.1"/>
    <property type="molecule type" value="Genomic_DNA"/>
</dbReference>
<dbReference type="Proteomes" id="UP000031971">
    <property type="component" value="Unassembled WGS sequence"/>
</dbReference>
<name>A0A0C2Z138_PARME</name>
<comment type="caution">
    <text evidence="2">The sequence shown here is derived from an EMBL/GenBank/DDBJ whole genome shotgun (WGS) entry which is preliminary data.</text>
</comment>
<evidence type="ECO:0000256" key="1">
    <source>
        <dbReference type="SAM" id="MobiDB-lite"/>
    </source>
</evidence>
<keyword evidence="3" id="KW-1185">Reference proteome</keyword>
<protein>
    <submittedName>
        <fullName evidence="2">Uncharacterized protein</fullName>
    </submittedName>
</protein>
<feature type="compositionally biased region" description="Basic and acidic residues" evidence="1">
    <location>
        <begin position="60"/>
        <end position="70"/>
    </location>
</feature>
<gene>
    <name evidence="2" type="ORF">CCC_03193</name>
</gene>
<feature type="region of interest" description="Disordered" evidence="1">
    <location>
        <begin position="47"/>
        <end position="70"/>
    </location>
</feature>
<dbReference type="AlphaFoldDB" id="A0A0C2Z138"/>
<dbReference type="STRING" id="272627.CCC_03193"/>
<reference evidence="2 3" key="1">
    <citation type="submission" date="2015-01" db="EMBL/GenBank/DDBJ databases">
        <title>Genome Sequence of Magnetospirillum magnetotacticum Strain MS-1.</title>
        <authorList>
            <person name="Marinov G.K."/>
            <person name="Smalley M.D."/>
            <person name="DeSalvo G."/>
        </authorList>
    </citation>
    <scope>NUCLEOTIDE SEQUENCE [LARGE SCALE GENOMIC DNA]</scope>
    <source>
        <strain evidence="2 3">MS-1</strain>
    </source>
</reference>
<evidence type="ECO:0000313" key="3">
    <source>
        <dbReference type="Proteomes" id="UP000031971"/>
    </source>
</evidence>
<accession>A0A0C2Z138</accession>
<organism evidence="2 3">
    <name type="scientific">Paramagnetospirillum magnetotacticum MS-1</name>
    <dbReference type="NCBI Taxonomy" id="272627"/>
    <lineage>
        <taxon>Bacteria</taxon>
        <taxon>Pseudomonadati</taxon>
        <taxon>Pseudomonadota</taxon>
        <taxon>Alphaproteobacteria</taxon>
        <taxon>Rhodospirillales</taxon>
        <taxon>Magnetospirillaceae</taxon>
        <taxon>Paramagnetospirillum</taxon>
    </lineage>
</organism>